<dbReference type="AlphaFoldDB" id="A0A645H7A3"/>
<sequence>MVAAVGMRDEDGLVLAAKKNSGLRGDTAERLAFRIQQIPFAGDVFRLWHKG</sequence>
<reference evidence="1" key="1">
    <citation type="submission" date="2019-08" db="EMBL/GenBank/DDBJ databases">
        <authorList>
            <person name="Kucharzyk K."/>
            <person name="Murdoch R.W."/>
            <person name="Higgins S."/>
            <person name="Loffler F."/>
        </authorList>
    </citation>
    <scope>NUCLEOTIDE SEQUENCE</scope>
</reference>
<dbReference type="EMBL" id="VSSQ01088145">
    <property type="protein sequence ID" value="MPN34875.1"/>
    <property type="molecule type" value="Genomic_DNA"/>
</dbReference>
<organism evidence="1">
    <name type="scientific">bioreactor metagenome</name>
    <dbReference type="NCBI Taxonomy" id="1076179"/>
    <lineage>
        <taxon>unclassified sequences</taxon>
        <taxon>metagenomes</taxon>
        <taxon>ecological metagenomes</taxon>
    </lineage>
</organism>
<accession>A0A645H7A3</accession>
<gene>
    <name evidence="1" type="ORF">SDC9_182369</name>
</gene>
<evidence type="ECO:0000313" key="1">
    <source>
        <dbReference type="EMBL" id="MPN34875.1"/>
    </source>
</evidence>
<protein>
    <submittedName>
        <fullName evidence="1">Uncharacterized protein</fullName>
    </submittedName>
</protein>
<comment type="caution">
    <text evidence="1">The sequence shown here is derived from an EMBL/GenBank/DDBJ whole genome shotgun (WGS) entry which is preliminary data.</text>
</comment>
<proteinExistence type="predicted"/>
<name>A0A645H7A3_9ZZZZ</name>